<dbReference type="Gene3D" id="4.10.1170.10">
    <property type="entry name" value="MAP kinase activated protein kinase 2"/>
    <property type="match status" value="1"/>
</dbReference>
<sequence>MPISPGMKKRIRNGKYEFPDAEWSRVSSQAKNLIQNLLNTDPDKRYTIGQVLQHPWIAQNTAVPQTPLCTTNILKEEVENWVDVKEEIDRAIAERRIDEEQIQLKNVRASSNKLLERRRNKK</sequence>
<comment type="caution">
    <text evidence="13">The sequence shown here is derived from an EMBL/GenBank/DDBJ whole genome shotgun (WGS) entry which is preliminary data.</text>
</comment>
<evidence type="ECO:0000256" key="5">
    <source>
        <dbReference type="ARBA" id="ARBA00022679"/>
    </source>
</evidence>
<keyword evidence="11" id="KW-0175">Coiled coil</keyword>
<keyword evidence="4" id="KW-0597">Phosphoprotein</keyword>
<evidence type="ECO:0000256" key="7">
    <source>
        <dbReference type="ARBA" id="ARBA00022777"/>
    </source>
</evidence>
<accession>A0A7J7K1K9</accession>
<evidence type="ECO:0000313" key="13">
    <source>
        <dbReference type="EMBL" id="KAF6032519.1"/>
    </source>
</evidence>
<evidence type="ECO:0000256" key="6">
    <source>
        <dbReference type="ARBA" id="ARBA00022741"/>
    </source>
</evidence>
<dbReference type="InterPro" id="IPR050205">
    <property type="entry name" value="CDPK_Ser/Thr_kinases"/>
</dbReference>
<evidence type="ECO:0000256" key="8">
    <source>
        <dbReference type="ARBA" id="ARBA00022840"/>
    </source>
</evidence>
<protein>
    <recommendedName>
        <fullName evidence="2">non-specific serine/threonine protein kinase</fullName>
        <ecNumber evidence="2">2.7.11.1</ecNumber>
    </recommendedName>
</protein>
<comment type="similarity">
    <text evidence="1">Belongs to the protein kinase superfamily. CAMK Ser/Thr protein kinase family.</text>
</comment>
<dbReference type="OrthoDB" id="40902at2759"/>
<dbReference type="AlphaFoldDB" id="A0A7J7K1K9"/>
<evidence type="ECO:0000256" key="10">
    <source>
        <dbReference type="ARBA" id="ARBA00048679"/>
    </source>
</evidence>
<comment type="catalytic activity">
    <reaction evidence="10">
        <text>L-seryl-[protein] + ATP = O-phospho-L-seryl-[protein] + ADP + H(+)</text>
        <dbReference type="Rhea" id="RHEA:17989"/>
        <dbReference type="Rhea" id="RHEA-COMP:9863"/>
        <dbReference type="Rhea" id="RHEA-COMP:11604"/>
        <dbReference type="ChEBI" id="CHEBI:15378"/>
        <dbReference type="ChEBI" id="CHEBI:29999"/>
        <dbReference type="ChEBI" id="CHEBI:30616"/>
        <dbReference type="ChEBI" id="CHEBI:83421"/>
        <dbReference type="ChEBI" id="CHEBI:456216"/>
        <dbReference type="EC" id="2.7.11.1"/>
    </reaction>
</comment>
<organism evidence="13 14">
    <name type="scientific">Bugula neritina</name>
    <name type="common">Brown bryozoan</name>
    <name type="synonym">Sertularia neritina</name>
    <dbReference type="NCBI Taxonomy" id="10212"/>
    <lineage>
        <taxon>Eukaryota</taxon>
        <taxon>Metazoa</taxon>
        <taxon>Spiralia</taxon>
        <taxon>Lophotrochozoa</taxon>
        <taxon>Bryozoa</taxon>
        <taxon>Gymnolaemata</taxon>
        <taxon>Cheilostomatida</taxon>
        <taxon>Flustrina</taxon>
        <taxon>Buguloidea</taxon>
        <taxon>Bugulidae</taxon>
        <taxon>Bugula</taxon>
    </lineage>
</organism>
<dbReference type="Pfam" id="PF00069">
    <property type="entry name" value="Pkinase"/>
    <property type="match status" value="1"/>
</dbReference>
<comment type="catalytic activity">
    <reaction evidence="9">
        <text>L-threonyl-[protein] + ATP = O-phospho-L-threonyl-[protein] + ADP + H(+)</text>
        <dbReference type="Rhea" id="RHEA:46608"/>
        <dbReference type="Rhea" id="RHEA-COMP:11060"/>
        <dbReference type="Rhea" id="RHEA-COMP:11605"/>
        <dbReference type="ChEBI" id="CHEBI:15378"/>
        <dbReference type="ChEBI" id="CHEBI:30013"/>
        <dbReference type="ChEBI" id="CHEBI:30616"/>
        <dbReference type="ChEBI" id="CHEBI:61977"/>
        <dbReference type="ChEBI" id="CHEBI:456216"/>
        <dbReference type="EC" id="2.7.11.1"/>
    </reaction>
</comment>
<gene>
    <name evidence="13" type="ORF">EB796_009120</name>
</gene>
<keyword evidence="3" id="KW-0723">Serine/threonine-protein kinase</keyword>
<dbReference type="Gene3D" id="1.10.510.10">
    <property type="entry name" value="Transferase(Phosphotransferase) domain 1"/>
    <property type="match status" value="1"/>
</dbReference>
<evidence type="ECO:0000256" key="9">
    <source>
        <dbReference type="ARBA" id="ARBA00047899"/>
    </source>
</evidence>
<dbReference type="SUPFAM" id="SSF56112">
    <property type="entry name" value="Protein kinase-like (PK-like)"/>
    <property type="match status" value="1"/>
</dbReference>
<keyword evidence="5" id="KW-0808">Transferase</keyword>
<dbReference type="Proteomes" id="UP000593567">
    <property type="component" value="Unassembled WGS sequence"/>
</dbReference>
<feature type="domain" description="Protein kinase" evidence="12">
    <location>
        <begin position="11"/>
        <end position="57"/>
    </location>
</feature>
<evidence type="ECO:0000256" key="11">
    <source>
        <dbReference type="SAM" id="Coils"/>
    </source>
</evidence>
<keyword evidence="14" id="KW-1185">Reference proteome</keyword>
<dbReference type="InterPro" id="IPR011009">
    <property type="entry name" value="Kinase-like_dom_sf"/>
</dbReference>
<keyword evidence="8" id="KW-0067">ATP-binding</keyword>
<dbReference type="InterPro" id="IPR027442">
    <property type="entry name" value="MAPKAPK_C"/>
</dbReference>
<evidence type="ECO:0000256" key="1">
    <source>
        <dbReference type="ARBA" id="ARBA00006692"/>
    </source>
</evidence>
<proteinExistence type="inferred from homology"/>
<evidence type="ECO:0000256" key="3">
    <source>
        <dbReference type="ARBA" id="ARBA00022527"/>
    </source>
</evidence>
<dbReference type="GO" id="GO:0004674">
    <property type="term" value="F:protein serine/threonine kinase activity"/>
    <property type="evidence" value="ECO:0007669"/>
    <property type="project" value="UniProtKB-KW"/>
</dbReference>
<evidence type="ECO:0000313" key="14">
    <source>
        <dbReference type="Proteomes" id="UP000593567"/>
    </source>
</evidence>
<evidence type="ECO:0000256" key="2">
    <source>
        <dbReference type="ARBA" id="ARBA00012513"/>
    </source>
</evidence>
<dbReference type="EMBL" id="VXIV02001497">
    <property type="protein sequence ID" value="KAF6032519.1"/>
    <property type="molecule type" value="Genomic_DNA"/>
</dbReference>
<reference evidence="13" key="1">
    <citation type="submission" date="2020-06" db="EMBL/GenBank/DDBJ databases">
        <title>Draft genome of Bugula neritina, a colonial animal packing powerful symbionts and potential medicines.</title>
        <authorList>
            <person name="Rayko M."/>
        </authorList>
    </citation>
    <scope>NUCLEOTIDE SEQUENCE [LARGE SCALE GENOMIC DNA]</scope>
    <source>
        <strain evidence="13">Kwan_BN1</strain>
    </source>
</reference>
<name>A0A7J7K1K9_BUGNE</name>
<dbReference type="PANTHER" id="PTHR24349">
    <property type="entry name" value="SERINE/THREONINE-PROTEIN KINASE"/>
    <property type="match status" value="1"/>
</dbReference>
<dbReference type="EC" id="2.7.11.1" evidence="2"/>
<feature type="coiled-coil region" evidence="11">
    <location>
        <begin position="90"/>
        <end position="117"/>
    </location>
</feature>
<dbReference type="InterPro" id="IPR000719">
    <property type="entry name" value="Prot_kinase_dom"/>
</dbReference>
<evidence type="ECO:0000259" key="12">
    <source>
        <dbReference type="Pfam" id="PF00069"/>
    </source>
</evidence>
<evidence type="ECO:0000256" key="4">
    <source>
        <dbReference type="ARBA" id="ARBA00022553"/>
    </source>
</evidence>
<keyword evidence="6" id="KW-0547">Nucleotide-binding</keyword>
<dbReference type="GO" id="GO:0005524">
    <property type="term" value="F:ATP binding"/>
    <property type="evidence" value="ECO:0007669"/>
    <property type="project" value="UniProtKB-KW"/>
</dbReference>
<keyword evidence="7" id="KW-0418">Kinase</keyword>